<dbReference type="Proteomes" id="UP001519294">
    <property type="component" value="Unassembled WGS sequence"/>
</dbReference>
<keyword evidence="17" id="KW-1185">Reference proteome</keyword>
<dbReference type="InterPro" id="IPR014729">
    <property type="entry name" value="Rossmann-like_a/b/a_fold"/>
</dbReference>
<reference evidence="16 17" key="1">
    <citation type="submission" date="2021-03" db="EMBL/GenBank/DDBJ databases">
        <title>Genomic Encyclopedia of Type Strains, Phase IV (KMG-IV): sequencing the most valuable type-strain genomes for metagenomic binning, comparative biology and taxonomic classification.</title>
        <authorList>
            <person name="Goeker M."/>
        </authorList>
    </citation>
    <scope>NUCLEOTIDE SEQUENCE [LARGE SCALE GENOMIC DNA]</scope>
    <source>
        <strain evidence="16 17">DSM 25790</strain>
    </source>
</reference>
<feature type="domain" description="Methionyl/Valyl/Leucyl/Isoleucyl-tRNA synthetase anticodon-binding" evidence="13">
    <location>
        <begin position="654"/>
        <end position="767"/>
    </location>
</feature>
<feature type="binding site" evidence="9">
    <location>
        <position position="578"/>
    </location>
    <ligand>
        <name>ATP</name>
        <dbReference type="ChEBI" id="CHEBI:30616"/>
    </ligand>
</feature>
<evidence type="ECO:0000259" key="15">
    <source>
        <dbReference type="Pfam" id="PF13603"/>
    </source>
</evidence>
<evidence type="ECO:0000256" key="6">
    <source>
        <dbReference type="ARBA" id="ARBA00022917"/>
    </source>
</evidence>
<evidence type="ECO:0000313" key="17">
    <source>
        <dbReference type="Proteomes" id="UP001519294"/>
    </source>
</evidence>
<evidence type="ECO:0000313" key="16">
    <source>
        <dbReference type="EMBL" id="MBP2257273.1"/>
    </source>
</evidence>
<dbReference type="PANTHER" id="PTHR43740:SF2">
    <property type="entry name" value="LEUCINE--TRNA LIGASE, MITOCHONDRIAL"/>
    <property type="match status" value="1"/>
</dbReference>
<dbReference type="CDD" id="cd00812">
    <property type="entry name" value="LeuRS_core"/>
    <property type="match status" value="1"/>
</dbReference>
<evidence type="ECO:0000256" key="10">
    <source>
        <dbReference type="RuleBase" id="RU363039"/>
    </source>
</evidence>
<evidence type="ECO:0000256" key="1">
    <source>
        <dbReference type="ARBA" id="ARBA00005594"/>
    </source>
</evidence>
<feature type="domain" description="Methionyl/Leucyl tRNA synthetase" evidence="14">
    <location>
        <begin position="39"/>
        <end position="170"/>
    </location>
</feature>
<dbReference type="SUPFAM" id="SSF50677">
    <property type="entry name" value="ValRS/IleRS/LeuRS editing domain"/>
    <property type="match status" value="1"/>
</dbReference>
<dbReference type="RefSeq" id="WP_226370918.1">
    <property type="nucleotide sequence ID" value="NZ_JAGIKX010000007.1"/>
</dbReference>
<dbReference type="Gene3D" id="3.90.740.10">
    <property type="entry name" value="Valyl/Leucyl/Isoleucyl-tRNA synthetase, editing domain"/>
    <property type="match status" value="1"/>
</dbReference>
<dbReference type="InterPro" id="IPR002302">
    <property type="entry name" value="Leu-tRNA-ligase"/>
</dbReference>
<feature type="region of interest" description="Disordered" evidence="11">
    <location>
        <begin position="457"/>
        <end position="486"/>
    </location>
</feature>
<comment type="catalytic activity">
    <reaction evidence="8 9">
        <text>tRNA(Leu) + L-leucine + ATP = L-leucyl-tRNA(Leu) + AMP + diphosphate</text>
        <dbReference type="Rhea" id="RHEA:11688"/>
        <dbReference type="Rhea" id="RHEA-COMP:9613"/>
        <dbReference type="Rhea" id="RHEA-COMP:9622"/>
        <dbReference type="ChEBI" id="CHEBI:30616"/>
        <dbReference type="ChEBI" id="CHEBI:33019"/>
        <dbReference type="ChEBI" id="CHEBI:57427"/>
        <dbReference type="ChEBI" id="CHEBI:78442"/>
        <dbReference type="ChEBI" id="CHEBI:78494"/>
        <dbReference type="ChEBI" id="CHEBI:456215"/>
        <dbReference type="EC" id="6.1.1.4"/>
    </reaction>
</comment>
<dbReference type="Pfam" id="PF08264">
    <property type="entry name" value="Anticodon_1"/>
    <property type="match status" value="1"/>
</dbReference>
<dbReference type="InterPro" id="IPR009008">
    <property type="entry name" value="Val/Leu/Ile-tRNA-synth_edit"/>
</dbReference>
<feature type="domain" description="Aminoacyl-tRNA synthetase class Ia" evidence="12">
    <location>
        <begin position="407"/>
        <end position="603"/>
    </location>
</feature>
<dbReference type="InterPro" id="IPR009080">
    <property type="entry name" value="tRNAsynth_Ia_anticodon-bd"/>
</dbReference>
<dbReference type="SUPFAM" id="SSF52374">
    <property type="entry name" value="Nucleotidylyl transferase"/>
    <property type="match status" value="1"/>
</dbReference>
<dbReference type="InterPro" id="IPR002300">
    <property type="entry name" value="aa-tRNA-synth_Ia"/>
</dbReference>
<protein>
    <recommendedName>
        <fullName evidence="9">Leucine--tRNA ligase</fullName>
        <ecNumber evidence="9">6.1.1.4</ecNumber>
    </recommendedName>
    <alternativeName>
        <fullName evidence="9">Leucyl-tRNA synthetase</fullName>
        <shortName evidence="9">LeuRS</shortName>
    </alternativeName>
</protein>
<dbReference type="Pfam" id="PF09334">
    <property type="entry name" value="tRNA-synt_1g"/>
    <property type="match status" value="1"/>
</dbReference>
<evidence type="ECO:0000259" key="14">
    <source>
        <dbReference type="Pfam" id="PF09334"/>
    </source>
</evidence>
<keyword evidence="5 9" id="KW-0067">ATP-binding</keyword>
<accession>A0ABS4S721</accession>
<dbReference type="Pfam" id="PF00133">
    <property type="entry name" value="tRNA-synt_1"/>
    <property type="match status" value="1"/>
</dbReference>
<comment type="caution">
    <text evidence="16">The sequence shown here is derived from an EMBL/GenBank/DDBJ whole genome shotgun (WGS) entry which is preliminary data.</text>
</comment>
<dbReference type="InterPro" id="IPR025709">
    <property type="entry name" value="Leu_tRNA-synth_edit"/>
</dbReference>
<comment type="similarity">
    <text evidence="1 9 10">Belongs to the class-I aminoacyl-tRNA synthetase family.</text>
</comment>
<dbReference type="EC" id="6.1.1.4" evidence="9"/>
<keyword evidence="2 9" id="KW-0963">Cytoplasm</keyword>
<dbReference type="Pfam" id="PF13603">
    <property type="entry name" value="tRNA-synt_1_2"/>
    <property type="match status" value="1"/>
</dbReference>
<keyword evidence="6 9" id="KW-0648">Protein biosynthesis</keyword>
<keyword evidence="4 9" id="KW-0547">Nucleotide-binding</keyword>
<sequence length="804" mass="92234">MSYNHREIEKKWQQYWLENKTFKTDTHSKKEKVYALDMFPYPSGSGLHVGHPEGYTATDIISRMKRMQGYEVLHPMGWDAFGLPAEQYALDTGNSPAEFTEENIKTFKRQIQELGFSYDWDREINTTDPSYYKWTQWIFTKLYEKGLAYMDEVPVNWCPALGTVLANEEVIDGKSERGDHPVIRKPMKQWMLKITAYADRLLEDLEELNWPESIKDMQRNWIGRSEGAEVIFSIDGHDRGINVFTTRPDTLFGATYAVLAPEHPYVKEIVTSEQKEAVEAYIKEVQTKSDLERTDLAKHKTGVFTGAYAINPVNNEKMPIWVADYVLMTYGTGAIMAVPAHDERDFEFASKFNLPITEVVSGGDISNEAYTGDGLLINSDFLNGLNKDAAIEKMIEWLEKNSKGTRKVTYRLRDWLFSRQRYWGEPIPIIHWEDGTMSAVPEEELPLELPTLEEIKPSGTGESPLANSDWVNVTDPETGMKGRRETNTMPQWAGSCWYFLRFIDPDNKERLADPKVLNEWLPVDIYIGGAEHAVLHLLYARFWHKFLYDIGVVPTKEPFTQLYNQGMILGEGNEKMSKSKGNVVNPDDIVTSHGADTLRLYEMFMGPLDAAVAWSTSGLDGARRFLDRVWRLIITDEGKISEKISETSDDSSMDKVYHETVKKVTEDYENLHFNTGISQLMVFVNEAQKAKMIPKKYIEGFVKLLSPIAPHIGEELWNRLENTTTIAYEEWPTYDETKLVEDEVEIVLQIMGKVRSKIRVSKDIPKEELEQKALSDEKIQEWIEGKTVRKVIVVPGKLVNIVAN</sequence>
<dbReference type="Gene3D" id="3.40.50.620">
    <property type="entry name" value="HUPs"/>
    <property type="match status" value="2"/>
</dbReference>
<dbReference type="InterPro" id="IPR013155">
    <property type="entry name" value="M/V/L/I-tRNA-synth_anticd-bd"/>
</dbReference>
<dbReference type="CDD" id="cd07958">
    <property type="entry name" value="Anticodon_Ia_Leu_BEm"/>
    <property type="match status" value="1"/>
</dbReference>
<dbReference type="InterPro" id="IPR015413">
    <property type="entry name" value="Methionyl/Leucyl_tRNA_Synth"/>
</dbReference>
<organism evidence="16 17">
    <name type="scientific">Virgibacillus alimentarius</name>
    <dbReference type="NCBI Taxonomy" id="698769"/>
    <lineage>
        <taxon>Bacteria</taxon>
        <taxon>Bacillati</taxon>
        <taxon>Bacillota</taxon>
        <taxon>Bacilli</taxon>
        <taxon>Bacillales</taxon>
        <taxon>Bacillaceae</taxon>
        <taxon>Virgibacillus</taxon>
    </lineage>
</organism>
<evidence type="ECO:0000256" key="3">
    <source>
        <dbReference type="ARBA" id="ARBA00022598"/>
    </source>
</evidence>
<evidence type="ECO:0000256" key="7">
    <source>
        <dbReference type="ARBA" id="ARBA00023146"/>
    </source>
</evidence>
<dbReference type="EMBL" id="JAGIKX010000007">
    <property type="protein sequence ID" value="MBP2257273.1"/>
    <property type="molecule type" value="Genomic_DNA"/>
</dbReference>
<evidence type="ECO:0000256" key="9">
    <source>
        <dbReference type="HAMAP-Rule" id="MF_00049"/>
    </source>
</evidence>
<evidence type="ECO:0000256" key="11">
    <source>
        <dbReference type="SAM" id="MobiDB-lite"/>
    </source>
</evidence>
<dbReference type="Gene3D" id="1.10.730.10">
    <property type="entry name" value="Isoleucyl-tRNA Synthetase, Domain 1"/>
    <property type="match status" value="1"/>
</dbReference>
<evidence type="ECO:0000259" key="13">
    <source>
        <dbReference type="Pfam" id="PF08264"/>
    </source>
</evidence>
<name>A0ABS4S721_9BACI</name>
<dbReference type="SUPFAM" id="SSF47323">
    <property type="entry name" value="Anticodon-binding domain of a subclass of class I aminoacyl-tRNA synthetases"/>
    <property type="match status" value="1"/>
</dbReference>
<dbReference type="Gene3D" id="3.10.20.590">
    <property type="match status" value="1"/>
</dbReference>
<feature type="domain" description="Leucyl-tRNA synthetase editing" evidence="15">
    <location>
        <begin position="219"/>
        <end position="399"/>
    </location>
</feature>
<dbReference type="PRINTS" id="PR00985">
    <property type="entry name" value="TRNASYNTHLEU"/>
</dbReference>
<evidence type="ECO:0000259" key="12">
    <source>
        <dbReference type="Pfam" id="PF00133"/>
    </source>
</evidence>
<keyword evidence="3 9" id="KW-0436">Ligase</keyword>
<dbReference type="HAMAP" id="MF_00049_B">
    <property type="entry name" value="Leu_tRNA_synth_B"/>
    <property type="match status" value="1"/>
</dbReference>
<proteinExistence type="inferred from homology"/>
<evidence type="ECO:0000256" key="8">
    <source>
        <dbReference type="ARBA" id="ARBA00047469"/>
    </source>
</evidence>
<comment type="caution">
    <text evidence="9">Lacks conserved residue(s) required for the propagation of feature annotation.</text>
</comment>
<evidence type="ECO:0000256" key="5">
    <source>
        <dbReference type="ARBA" id="ARBA00022840"/>
    </source>
</evidence>
<evidence type="ECO:0000256" key="2">
    <source>
        <dbReference type="ARBA" id="ARBA00022490"/>
    </source>
</evidence>
<keyword evidence="7 9" id="KW-0030">Aminoacyl-tRNA synthetase</keyword>
<evidence type="ECO:0000256" key="4">
    <source>
        <dbReference type="ARBA" id="ARBA00022741"/>
    </source>
</evidence>
<dbReference type="NCBIfam" id="TIGR00396">
    <property type="entry name" value="leuS_bact"/>
    <property type="match status" value="1"/>
</dbReference>
<gene>
    <name evidence="9" type="primary">leuS</name>
    <name evidence="16" type="ORF">J2Z81_001221</name>
</gene>
<comment type="subcellular location">
    <subcellularLocation>
        <location evidence="9">Cytoplasm</location>
    </subcellularLocation>
</comment>
<dbReference type="GO" id="GO:0004823">
    <property type="term" value="F:leucine-tRNA ligase activity"/>
    <property type="evidence" value="ECO:0007669"/>
    <property type="project" value="UniProtKB-EC"/>
</dbReference>
<dbReference type="PANTHER" id="PTHR43740">
    <property type="entry name" value="LEUCYL-TRNA SYNTHETASE"/>
    <property type="match status" value="1"/>
</dbReference>
<feature type="short sequence motif" description="'KMSKS' region" evidence="9">
    <location>
        <begin position="575"/>
        <end position="579"/>
    </location>
</feature>